<dbReference type="AlphaFoldDB" id="A0A4Y2QRG1"/>
<name>A0A4Y2QRG1_ARAVE</name>
<evidence type="ECO:0000313" key="2">
    <source>
        <dbReference type="Proteomes" id="UP000499080"/>
    </source>
</evidence>
<dbReference type="Proteomes" id="UP000499080">
    <property type="component" value="Unassembled WGS sequence"/>
</dbReference>
<reference evidence="1 2" key="1">
    <citation type="journal article" date="2019" name="Sci. Rep.">
        <title>Orb-weaving spider Araneus ventricosus genome elucidates the spidroin gene catalogue.</title>
        <authorList>
            <person name="Kono N."/>
            <person name="Nakamura H."/>
            <person name="Ohtoshi R."/>
            <person name="Moran D.A.P."/>
            <person name="Shinohara A."/>
            <person name="Yoshida Y."/>
            <person name="Fujiwara M."/>
            <person name="Mori M."/>
            <person name="Tomita M."/>
            <person name="Arakawa K."/>
        </authorList>
    </citation>
    <scope>NUCLEOTIDE SEQUENCE [LARGE SCALE GENOMIC DNA]</scope>
</reference>
<proteinExistence type="predicted"/>
<keyword evidence="2" id="KW-1185">Reference proteome</keyword>
<dbReference type="EMBL" id="BGPR01014615">
    <property type="protein sequence ID" value="GBN65972.1"/>
    <property type="molecule type" value="Genomic_DNA"/>
</dbReference>
<accession>A0A4Y2QRG1</accession>
<gene>
    <name evidence="1" type="ORF">AVEN_177561_1</name>
</gene>
<sequence>MIVWSEEFEQTCRSYGVWLCKYLGSVRVNGCNSAVWSFHVRAIYHHNAEATYALISPRATTILPFPTTRNNANLGRNLWKNRPLERSLISNALSEVS</sequence>
<evidence type="ECO:0000313" key="1">
    <source>
        <dbReference type="EMBL" id="GBN65972.1"/>
    </source>
</evidence>
<organism evidence="1 2">
    <name type="scientific">Araneus ventricosus</name>
    <name type="common">Orbweaver spider</name>
    <name type="synonym">Epeira ventricosa</name>
    <dbReference type="NCBI Taxonomy" id="182803"/>
    <lineage>
        <taxon>Eukaryota</taxon>
        <taxon>Metazoa</taxon>
        <taxon>Ecdysozoa</taxon>
        <taxon>Arthropoda</taxon>
        <taxon>Chelicerata</taxon>
        <taxon>Arachnida</taxon>
        <taxon>Araneae</taxon>
        <taxon>Araneomorphae</taxon>
        <taxon>Entelegynae</taxon>
        <taxon>Araneoidea</taxon>
        <taxon>Araneidae</taxon>
        <taxon>Araneus</taxon>
    </lineage>
</organism>
<protein>
    <submittedName>
        <fullName evidence="1">Uncharacterized protein</fullName>
    </submittedName>
</protein>
<comment type="caution">
    <text evidence="1">The sequence shown here is derived from an EMBL/GenBank/DDBJ whole genome shotgun (WGS) entry which is preliminary data.</text>
</comment>